<evidence type="ECO:0000256" key="1">
    <source>
        <dbReference type="SAM" id="MobiDB-lite"/>
    </source>
</evidence>
<organism evidence="2">
    <name type="scientific">bioreactor metagenome</name>
    <dbReference type="NCBI Taxonomy" id="1076179"/>
    <lineage>
        <taxon>unclassified sequences</taxon>
        <taxon>metagenomes</taxon>
        <taxon>ecological metagenomes</taxon>
    </lineage>
</organism>
<gene>
    <name evidence="2" type="ORF">SDC9_156559</name>
</gene>
<protein>
    <recommendedName>
        <fullName evidence="3">DUF3408 domain-containing protein</fullName>
    </recommendedName>
</protein>
<dbReference type="AlphaFoldDB" id="A0A645F5W6"/>
<name>A0A645F5W6_9ZZZZ</name>
<sequence>MAKRAKAGELDESLIIQSFKDTELLANPADAIAGKPDEDTPAEEIKEKAVQVEDHADETETPVADTTTKGKSRRRKGSYDEVFLKNKDLKARQPVYISQEIHQEIKKVVHLLALSNQEISVGGYINNVLADHLEQHKEDIAELRRRQIENL</sequence>
<proteinExistence type="predicted"/>
<evidence type="ECO:0000313" key="2">
    <source>
        <dbReference type="EMBL" id="MPN09270.1"/>
    </source>
</evidence>
<dbReference type="InterPro" id="IPR021823">
    <property type="entry name" value="DUF3408"/>
</dbReference>
<dbReference type="EMBL" id="VSSQ01055372">
    <property type="protein sequence ID" value="MPN09270.1"/>
    <property type="molecule type" value="Genomic_DNA"/>
</dbReference>
<feature type="region of interest" description="Disordered" evidence="1">
    <location>
        <begin position="51"/>
        <end position="79"/>
    </location>
</feature>
<dbReference type="Pfam" id="PF11888">
    <property type="entry name" value="DUF3408"/>
    <property type="match status" value="1"/>
</dbReference>
<evidence type="ECO:0008006" key="3">
    <source>
        <dbReference type="Google" id="ProtNLM"/>
    </source>
</evidence>
<comment type="caution">
    <text evidence="2">The sequence shown here is derived from an EMBL/GenBank/DDBJ whole genome shotgun (WGS) entry which is preliminary data.</text>
</comment>
<reference evidence="2" key="1">
    <citation type="submission" date="2019-08" db="EMBL/GenBank/DDBJ databases">
        <authorList>
            <person name="Kucharzyk K."/>
            <person name="Murdoch R.W."/>
            <person name="Higgins S."/>
            <person name="Loffler F."/>
        </authorList>
    </citation>
    <scope>NUCLEOTIDE SEQUENCE</scope>
</reference>
<accession>A0A645F5W6</accession>